<evidence type="ECO:0000313" key="2">
    <source>
        <dbReference type="Proteomes" id="UP001589738"/>
    </source>
</evidence>
<dbReference type="PANTHER" id="PTHR39961">
    <property type="entry name" value="HYPOTHETICAL CYTOSOLIC PROTEIN"/>
    <property type="match status" value="1"/>
</dbReference>
<organism evidence="1 2">
    <name type="scientific">Robertmurraya beringensis</name>
    <dbReference type="NCBI Taxonomy" id="641660"/>
    <lineage>
        <taxon>Bacteria</taxon>
        <taxon>Bacillati</taxon>
        <taxon>Bacillota</taxon>
        <taxon>Bacilli</taxon>
        <taxon>Bacillales</taxon>
        <taxon>Bacillaceae</taxon>
        <taxon>Robertmurraya</taxon>
    </lineage>
</organism>
<keyword evidence="2" id="KW-1185">Reference proteome</keyword>
<comment type="caution">
    <text evidence="1">The sequence shown here is derived from an EMBL/GenBank/DDBJ whole genome shotgun (WGS) entry which is preliminary data.</text>
</comment>
<reference evidence="1 2" key="1">
    <citation type="submission" date="2024-09" db="EMBL/GenBank/DDBJ databases">
        <authorList>
            <person name="Sun Q."/>
            <person name="Mori K."/>
        </authorList>
    </citation>
    <scope>NUCLEOTIDE SEQUENCE [LARGE SCALE GENOMIC DNA]</scope>
    <source>
        <strain evidence="1 2">CGMCC 1.9126</strain>
    </source>
</reference>
<sequence>MSFEDIFERIITFMQLHPSGNYRLMVGTDSQVHHNRTLFISGVVIQNIGKGAWACIRKVVEPREMKQLHERISYETTLTERIVSLFTEAHKNRLIDIVLPHIYHGASFTMEGHIDIGSGQRNKTREYVEEMVTRIESMGFEPKIKPDSFVASSYANRYTK</sequence>
<accession>A0ABV6KZT1</accession>
<dbReference type="Pfam" id="PF04308">
    <property type="entry name" value="RNaseH_like"/>
    <property type="match status" value="1"/>
</dbReference>
<proteinExistence type="predicted"/>
<dbReference type="PANTHER" id="PTHR39961:SF1">
    <property type="entry name" value="DUF458 DOMAIN-CONTAINING PROTEIN"/>
    <property type="match status" value="1"/>
</dbReference>
<dbReference type="InterPro" id="IPR007405">
    <property type="entry name" value="Phage_KVP40_Orf299"/>
</dbReference>
<dbReference type="Proteomes" id="UP001589738">
    <property type="component" value="Unassembled WGS sequence"/>
</dbReference>
<protein>
    <submittedName>
        <fullName evidence="1">Ribonuclease H-like YkuK family protein</fullName>
    </submittedName>
</protein>
<dbReference type="RefSeq" id="WP_119710614.1">
    <property type="nucleotide sequence ID" value="NZ_JBHLUU010000122.1"/>
</dbReference>
<dbReference type="EMBL" id="JBHLUU010000122">
    <property type="protein sequence ID" value="MFC0477541.1"/>
    <property type="molecule type" value="Genomic_DNA"/>
</dbReference>
<name>A0ABV6KZT1_9BACI</name>
<evidence type="ECO:0000313" key="1">
    <source>
        <dbReference type="EMBL" id="MFC0477541.1"/>
    </source>
</evidence>
<gene>
    <name evidence="1" type="ORF">ACFFHF_20325</name>
</gene>